<organism evidence="1 2">
    <name type="scientific">Euplotes crassus</name>
    <dbReference type="NCBI Taxonomy" id="5936"/>
    <lineage>
        <taxon>Eukaryota</taxon>
        <taxon>Sar</taxon>
        <taxon>Alveolata</taxon>
        <taxon>Ciliophora</taxon>
        <taxon>Intramacronucleata</taxon>
        <taxon>Spirotrichea</taxon>
        <taxon>Hypotrichia</taxon>
        <taxon>Euplotida</taxon>
        <taxon>Euplotidae</taxon>
        <taxon>Moneuplotes</taxon>
    </lineage>
</organism>
<name>A0AAD1XXF2_EUPCR</name>
<dbReference type="AlphaFoldDB" id="A0AAD1XXF2"/>
<proteinExistence type="predicted"/>
<dbReference type="SUPFAM" id="SSF48403">
    <property type="entry name" value="Ankyrin repeat"/>
    <property type="match status" value="1"/>
</dbReference>
<comment type="caution">
    <text evidence="1">The sequence shown here is derived from an EMBL/GenBank/DDBJ whole genome shotgun (WGS) entry which is preliminary data.</text>
</comment>
<reference evidence="1" key="1">
    <citation type="submission" date="2023-07" db="EMBL/GenBank/DDBJ databases">
        <authorList>
            <consortium name="AG Swart"/>
            <person name="Singh M."/>
            <person name="Singh A."/>
            <person name="Seah K."/>
            <person name="Emmerich C."/>
        </authorList>
    </citation>
    <scope>NUCLEOTIDE SEQUENCE</scope>
    <source>
        <strain evidence="1">DP1</strain>
    </source>
</reference>
<gene>
    <name evidence="1" type="ORF">ECRASSUSDP1_LOCUS22577</name>
</gene>
<dbReference type="EMBL" id="CAMPGE010023162">
    <property type="protein sequence ID" value="CAI2381131.1"/>
    <property type="molecule type" value="Genomic_DNA"/>
</dbReference>
<accession>A0AAD1XXF2</accession>
<evidence type="ECO:0008006" key="3">
    <source>
        <dbReference type="Google" id="ProtNLM"/>
    </source>
</evidence>
<evidence type="ECO:0000313" key="1">
    <source>
        <dbReference type="EMBL" id="CAI2381131.1"/>
    </source>
</evidence>
<protein>
    <recommendedName>
        <fullName evidence="3">Ankyrin repeat protein</fullName>
    </recommendedName>
</protein>
<dbReference type="Proteomes" id="UP001295684">
    <property type="component" value="Unassembled WGS sequence"/>
</dbReference>
<sequence>MGCTPGLDPKMSPLCMLLEIKQILSCDLLMSELVKMMRVCACAISELMIHDMKYPSLGNNLGITSNMSSIACFEGDSEIVNRILTKPNSVINLNLKNKLGLTALDRAIEGKREEIIKILLNDVRCNVNTGGGEKRSALNFAVHILSPSATKSILNSSKFIDFNIVDDKGNNVFHILFDKYCDENSQKCTQVLEMLFKSISPSHQYLFTQYNQNMLSPLHCAVRSRNKLAVAQFLTLIKQNNYFSEKITSIPVGFDEYPLIHFFGITLKSYESEYILRKHPEINIMARDNRGIPAILFEYFCNNNIDNHKRWFLFKHLKRIYSAKFLKPQRSYKRIVHLEREFTRVTRMAHKQSEYHTYTKVLTQKYPLVRNRVSHFKKTRKHFKKMLQKEIENDYIEEICVEFSEEKTQPLETFTSNIRTKYKKKCEKYTRKFHPKESFSDTEDEHFSSTKTAAGFGSLNNFLNNMMINPKNKIEIDMSQDLLVKTENISINPEEHRNSKDYDKEMTCFSKLVPKIINSKQSLRLNSLNTQFRDHQGSHRVMAEKNLLDPSVVDWFKENLIRRTPDKNALQKLPSFCIADKISPNIEEIWGKLYKILETHRDYYIQVPIWETLIGILIVCLLSNKRLANLEKIIKALKCDQPEVADSVTENSKWLISQLELVLGYHNARAKLRTRKVKSRNECNIRRNTCVIKNQLPKSIFTCRRPYNRRNNIFKIHSALDMYENKSFQMPMQKYRNKIIRERSTIGPKDKIECKTLSQVKEMSQQAKSARLIKPRQKHIPDSFLFNNGVGFNVPNLGIRRRNTNKTLMQRNSYQAGNHLY</sequence>
<dbReference type="Gene3D" id="1.25.40.20">
    <property type="entry name" value="Ankyrin repeat-containing domain"/>
    <property type="match status" value="1"/>
</dbReference>
<keyword evidence="2" id="KW-1185">Reference proteome</keyword>
<dbReference type="InterPro" id="IPR036770">
    <property type="entry name" value="Ankyrin_rpt-contain_sf"/>
</dbReference>
<evidence type="ECO:0000313" key="2">
    <source>
        <dbReference type="Proteomes" id="UP001295684"/>
    </source>
</evidence>